<accession>A0A1I8PFL1</accession>
<organism evidence="9 10">
    <name type="scientific">Stomoxys calcitrans</name>
    <name type="common">Stable fly</name>
    <name type="synonym">Conops calcitrans</name>
    <dbReference type="NCBI Taxonomy" id="35570"/>
    <lineage>
        <taxon>Eukaryota</taxon>
        <taxon>Metazoa</taxon>
        <taxon>Ecdysozoa</taxon>
        <taxon>Arthropoda</taxon>
        <taxon>Hexapoda</taxon>
        <taxon>Insecta</taxon>
        <taxon>Pterygota</taxon>
        <taxon>Neoptera</taxon>
        <taxon>Endopterygota</taxon>
        <taxon>Diptera</taxon>
        <taxon>Brachycera</taxon>
        <taxon>Muscomorpha</taxon>
        <taxon>Muscoidea</taxon>
        <taxon>Muscidae</taxon>
        <taxon>Stomoxys</taxon>
    </lineage>
</organism>
<feature type="transmembrane region" description="Helical" evidence="8">
    <location>
        <begin position="385"/>
        <end position="405"/>
    </location>
</feature>
<dbReference type="OrthoDB" id="8065205at2759"/>
<evidence type="ECO:0000256" key="4">
    <source>
        <dbReference type="ARBA" id="ARBA00023065"/>
    </source>
</evidence>
<reference evidence="9" key="1">
    <citation type="submission" date="2020-05" db="UniProtKB">
        <authorList>
            <consortium name="EnsemblMetazoa"/>
        </authorList>
    </citation>
    <scope>IDENTIFICATION</scope>
    <source>
        <strain evidence="9">USDA</strain>
    </source>
</reference>
<feature type="region of interest" description="Disordered" evidence="7">
    <location>
        <begin position="617"/>
        <end position="636"/>
    </location>
</feature>
<sequence>MPLNVENLPNATGGVYRGTPMKLKDNCCNEIDCSDDERTKNFFLAITNHHHTCFRRLLGQRVDIANIRDTKNNYSALNFALYCSNSYALTYFLQKGLFENSDINWDVCNYLHNNYANTVECMEVLAEFKMISEEQINEFLSHATLMPDKLMLEFLKRGFLLSLKSPVFFVKVVEPNVLSELFDSFIKVDEYKDITIDYSNFYKNHFEAGITIATQMEIIEAIGSRRANKKLFGHPVINIFLDFKWRELSRLFHLNFWLYIFFVCSCVPYILLKLHNSEDWINIFCFFTALGVIYLMVRECLQLAMDYKQYLWDPWNYMEWAMIGLVIALCVNHTFDKYTLNWMCSLTILLLSSELLQMLAYMPTLSLALRMHMFQMVMKSFLKNFVFYSLFVAAFGLCFYIMIGLNGEPKESGLNGFNSTVNVILKCTALMIGELDASEMEFHDTFSIVLFLAFIYVVTIVLFNLINGTAISDVLEIEKDAKINEALQRLKFLAAMDLHYKAWQKLHFLNDNCIVRNSQRLILDKVKIYTNTGEATAFFRFPTTQDETHHAPNTLTRGLSQEATDSRINIDSAEDVVELDPQETEAFIHHQTQHATIDGTSDNDEVGVEVEEIVDNDNEETVGESEPPASPAETETFTHDQTHRILNTITSKLRDVAKPFRTCINNGNADDFIEIELETFKRDRHNIGPGFFVCDPIVLDDRTTQCVKDIAKKSQNMKDDREQARNKMRMVIEETLALFYLRTRNGSLPNIEWN</sequence>
<evidence type="ECO:0000313" key="10">
    <source>
        <dbReference type="Proteomes" id="UP000095300"/>
    </source>
</evidence>
<name>A0A1I8PFL1_STOCA</name>
<feature type="transmembrane region" description="Helical" evidence="8">
    <location>
        <begin position="317"/>
        <end position="335"/>
    </location>
</feature>
<feature type="transmembrane region" description="Helical" evidence="8">
    <location>
        <begin position="280"/>
        <end position="297"/>
    </location>
</feature>
<dbReference type="Proteomes" id="UP000095300">
    <property type="component" value="Unassembled WGS sequence"/>
</dbReference>
<dbReference type="GO" id="GO:0034220">
    <property type="term" value="P:monoatomic ion transmembrane transport"/>
    <property type="evidence" value="ECO:0007669"/>
    <property type="project" value="UniProtKB-KW"/>
</dbReference>
<dbReference type="GO" id="GO:1902495">
    <property type="term" value="C:transmembrane transporter complex"/>
    <property type="evidence" value="ECO:0007669"/>
    <property type="project" value="TreeGrafter"/>
</dbReference>
<evidence type="ECO:0000256" key="3">
    <source>
        <dbReference type="ARBA" id="ARBA00023043"/>
    </source>
</evidence>
<evidence type="ECO:0000256" key="2">
    <source>
        <dbReference type="ARBA" id="ARBA00022737"/>
    </source>
</evidence>
<evidence type="ECO:0008006" key="11">
    <source>
        <dbReference type="Google" id="ProtNLM"/>
    </source>
</evidence>
<keyword evidence="10" id="KW-1185">Reference proteome</keyword>
<keyword evidence="8" id="KW-1133">Transmembrane helix</keyword>
<keyword evidence="4" id="KW-0406">Ion transport</keyword>
<dbReference type="AlphaFoldDB" id="A0A1I8PFL1"/>
<dbReference type="EnsemblMetazoa" id="SCAU007672-RA">
    <property type="protein sequence ID" value="SCAU007672-PA"/>
    <property type="gene ID" value="SCAU007672"/>
</dbReference>
<evidence type="ECO:0000256" key="8">
    <source>
        <dbReference type="SAM" id="Phobius"/>
    </source>
</evidence>
<feature type="coiled-coil region" evidence="6">
    <location>
        <begin position="707"/>
        <end position="734"/>
    </location>
</feature>
<keyword evidence="5" id="KW-0407">Ion channel</keyword>
<evidence type="ECO:0000256" key="5">
    <source>
        <dbReference type="ARBA" id="ARBA00023303"/>
    </source>
</evidence>
<dbReference type="InterPro" id="IPR052076">
    <property type="entry name" value="TRP_cation_channel"/>
</dbReference>
<evidence type="ECO:0000313" key="9">
    <source>
        <dbReference type="EnsemblMetazoa" id="SCAU007672-PA"/>
    </source>
</evidence>
<keyword evidence="6" id="KW-0175">Coiled coil</keyword>
<gene>
    <name evidence="9" type="primary">106082783</name>
</gene>
<evidence type="ECO:0000256" key="6">
    <source>
        <dbReference type="SAM" id="Coils"/>
    </source>
</evidence>
<proteinExistence type="predicted"/>
<keyword evidence="8" id="KW-0812">Transmembrane</keyword>
<keyword evidence="8" id="KW-0472">Membrane</keyword>
<feature type="transmembrane region" description="Helical" evidence="8">
    <location>
        <begin position="355"/>
        <end position="373"/>
    </location>
</feature>
<feature type="compositionally biased region" description="Low complexity" evidence="7">
    <location>
        <begin position="624"/>
        <end position="635"/>
    </location>
</feature>
<feature type="transmembrane region" description="Helical" evidence="8">
    <location>
        <begin position="445"/>
        <end position="466"/>
    </location>
</feature>
<keyword evidence="1" id="KW-0813">Transport</keyword>
<evidence type="ECO:0000256" key="7">
    <source>
        <dbReference type="SAM" id="MobiDB-lite"/>
    </source>
</evidence>
<evidence type="ECO:0000256" key="1">
    <source>
        <dbReference type="ARBA" id="ARBA00022448"/>
    </source>
</evidence>
<dbReference type="STRING" id="35570.A0A1I8PFL1"/>
<dbReference type="VEuPathDB" id="VectorBase:SCAU007672"/>
<dbReference type="PANTHER" id="PTHR47143">
    <property type="entry name" value="TRANSIENT RECEPTOR POTENTIAL CATION CHANNEL PROTEIN PAINLESS"/>
    <property type="match status" value="1"/>
</dbReference>
<keyword evidence="3" id="KW-0040">ANK repeat</keyword>
<protein>
    <recommendedName>
        <fullName evidence="11">Ion transport domain-containing protein</fullName>
    </recommendedName>
</protein>
<feature type="transmembrane region" description="Helical" evidence="8">
    <location>
        <begin position="254"/>
        <end position="274"/>
    </location>
</feature>
<keyword evidence="2" id="KW-0677">Repeat</keyword>
<dbReference type="KEGG" id="scac:106082783"/>
<dbReference type="GO" id="GO:0022857">
    <property type="term" value="F:transmembrane transporter activity"/>
    <property type="evidence" value="ECO:0007669"/>
    <property type="project" value="TreeGrafter"/>
</dbReference>
<dbReference type="PANTHER" id="PTHR47143:SF4">
    <property type="entry name" value="TRANSIENT RECEPTOR POTENTIAL CATION CHANNEL PROTEIN PAINLESS"/>
    <property type="match status" value="1"/>
</dbReference>